<dbReference type="AlphaFoldDB" id="A0A238X2X5"/>
<reference evidence="2 3" key="1">
    <citation type="submission" date="2017-06" db="EMBL/GenBank/DDBJ databases">
        <authorList>
            <person name="Kim H.J."/>
            <person name="Triplett B.A."/>
        </authorList>
    </citation>
    <scope>NUCLEOTIDE SEQUENCE [LARGE SCALE GENOMIC DNA]</scope>
    <source>
        <strain evidence="2 3">DSM 19316</strain>
    </source>
</reference>
<proteinExistence type="predicted"/>
<evidence type="ECO:0000256" key="1">
    <source>
        <dbReference type="SAM" id="MobiDB-lite"/>
    </source>
</evidence>
<sequence length="35" mass="3781">MEIRPPASDADSGGLIRVQGLSEETYPTATYAREV</sequence>
<protein>
    <submittedName>
        <fullName evidence="2">Uncharacterized protein</fullName>
    </submittedName>
</protein>
<name>A0A238X2X5_HALEZ</name>
<evidence type="ECO:0000313" key="2">
    <source>
        <dbReference type="EMBL" id="SNR53257.1"/>
    </source>
</evidence>
<gene>
    <name evidence="2" type="ORF">SAMN06266787_103179</name>
</gene>
<dbReference type="EMBL" id="FZNK01000003">
    <property type="protein sequence ID" value="SNR53257.1"/>
    <property type="molecule type" value="Genomic_DNA"/>
</dbReference>
<feature type="region of interest" description="Disordered" evidence="1">
    <location>
        <begin position="1"/>
        <end position="21"/>
    </location>
</feature>
<organism evidence="2 3">
    <name type="scientific">Halorubrum ezzemoulense</name>
    <name type="common">Halorubrum chaoviator</name>
    <dbReference type="NCBI Taxonomy" id="337243"/>
    <lineage>
        <taxon>Archaea</taxon>
        <taxon>Methanobacteriati</taxon>
        <taxon>Methanobacteriota</taxon>
        <taxon>Stenosarchaea group</taxon>
        <taxon>Halobacteria</taxon>
        <taxon>Halobacteriales</taxon>
        <taxon>Haloferacaceae</taxon>
        <taxon>Halorubrum</taxon>
    </lineage>
</organism>
<evidence type="ECO:0000313" key="3">
    <source>
        <dbReference type="Proteomes" id="UP000198297"/>
    </source>
</evidence>
<dbReference type="Proteomes" id="UP000198297">
    <property type="component" value="Unassembled WGS sequence"/>
</dbReference>
<accession>A0A238X2X5</accession>